<gene>
    <name evidence="2" type="ORF">IQ276_28295</name>
</gene>
<feature type="domain" description="Xaa-Pro dipeptidyl-peptidase-like" evidence="1">
    <location>
        <begin position="12"/>
        <end position="143"/>
    </location>
</feature>
<dbReference type="SUPFAM" id="SSF53474">
    <property type="entry name" value="alpha/beta-Hydrolases"/>
    <property type="match status" value="1"/>
</dbReference>
<protein>
    <submittedName>
        <fullName evidence="2">Alpha/beta fold hydrolase</fullName>
    </submittedName>
</protein>
<evidence type="ECO:0000313" key="3">
    <source>
        <dbReference type="Proteomes" id="UP000622533"/>
    </source>
</evidence>
<dbReference type="Gene3D" id="3.40.50.1820">
    <property type="entry name" value="alpha/beta hydrolase"/>
    <property type="match status" value="1"/>
</dbReference>
<comment type="caution">
    <text evidence="2">The sequence shown here is derived from an EMBL/GenBank/DDBJ whole genome shotgun (WGS) entry which is preliminary data.</text>
</comment>
<proteinExistence type="predicted"/>
<dbReference type="AlphaFoldDB" id="A0A8J6ZSA5"/>
<organism evidence="2 3">
    <name type="scientific">Desmonostoc muscorum LEGE 12446</name>
    <dbReference type="NCBI Taxonomy" id="1828758"/>
    <lineage>
        <taxon>Bacteria</taxon>
        <taxon>Bacillati</taxon>
        <taxon>Cyanobacteriota</taxon>
        <taxon>Cyanophyceae</taxon>
        <taxon>Nostocales</taxon>
        <taxon>Nostocaceae</taxon>
        <taxon>Desmonostoc</taxon>
    </lineage>
</organism>
<evidence type="ECO:0000313" key="2">
    <source>
        <dbReference type="EMBL" id="MBE9026180.1"/>
    </source>
</evidence>
<dbReference type="Pfam" id="PF02129">
    <property type="entry name" value="Peptidase_S15"/>
    <property type="match status" value="1"/>
</dbReference>
<accession>A0A8J6ZSA5</accession>
<dbReference type="InterPro" id="IPR029058">
    <property type="entry name" value="AB_hydrolase_fold"/>
</dbReference>
<dbReference type="InterPro" id="IPR000383">
    <property type="entry name" value="Xaa-Pro-like_dom"/>
</dbReference>
<dbReference type="Proteomes" id="UP000622533">
    <property type="component" value="Unassembled WGS sequence"/>
</dbReference>
<dbReference type="InterPro" id="IPR051411">
    <property type="entry name" value="Polyketide_trans_af380"/>
</dbReference>
<reference evidence="2" key="1">
    <citation type="submission" date="2020-10" db="EMBL/GenBank/DDBJ databases">
        <authorList>
            <person name="Castelo-Branco R."/>
            <person name="Eusebio N."/>
            <person name="Adriana R."/>
            <person name="Vieira A."/>
            <person name="Brugerolle De Fraissinette N."/>
            <person name="Rezende De Castro R."/>
            <person name="Schneider M.P."/>
            <person name="Vasconcelos V."/>
            <person name="Leao P.N."/>
        </authorList>
    </citation>
    <scope>NUCLEOTIDE SEQUENCE</scope>
    <source>
        <strain evidence="2">LEGE 12446</strain>
    </source>
</reference>
<keyword evidence="3" id="KW-1185">Reference proteome</keyword>
<dbReference type="EMBL" id="JADEXS010000549">
    <property type="protein sequence ID" value="MBE9026180.1"/>
    <property type="molecule type" value="Genomic_DNA"/>
</dbReference>
<evidence type="ECO:0000259" key="1">
    <source>
        <dbReference type="Pfam" id="PF02129"/>
    </source>
</evidence>
<dbReference type="Gene3D" id="1.10.10.800">
    <property type="match status" value="1"/>
</dbReference>
<dbReference type="GO" id="GO:0016787">
    <property type="term" value="F:hydrolase activity"/>
    <property type="evidence" value="ECO:0007669"/>
    <property type="project" value="UniProtKB-KW"/>
</dbReference>
<name>A0A8J6ZSA5_DESMC</name>
<dbReference type="PANTHER" id="PTHR47751">
    <property type="entry name" value="SUPERFAMILY HYDROLASE, PUTATIVE (AFU_ORTHOLOGUE AFUA_2G16580)-RELATED"/>
    <property type="match status" value="1"/>
</dbReference>
<dbReference type="RefSeq" id="WP_193921775.1">
    <property type="nucleotide sequence ID" value="NZ_JADEXS020000001.1"/>
</dbReference>
<sequence length="335" mass="37404">MHKRTASFDSKGLKCSVTFYTPDQAASGQRCPAIVMANGIGLTKEMGLPQFAERFAQAGFVVTLFDYRYIGASEGEPRGQMLPTEQHEDYRNAITWTQLQREVDPNRIGVWGFSYSGGHVLHLAAFDRRVKAVVAQMPTVNLFLNSRRLTSPLDLDELTTLLSQDRIKRYQTGEVSYFPLIATPGQPSFLPTPDAYTWVESAKSASEGRWENRITFESIEHSLYYEPVPHLEAIFPTPLCLIAGEKDFLTPPDLIASVYAGAMEPKSFTILKGGHFDGFQGEGFEIASTTAVKWFEKYLKQVEAPVLEVTEQSLVIDSGVNFAITKDGEWRSVLV</sequence>
<keyword evidence="2" id="KW-0378">Hydrolase</keyword>
<dbReference type="PANTHER" id="PTHR47751:SF2">
    <property type="entry name" value="DLTD N-TERMINAL DOMAIN PROTEIN (AFU_ORTHOLOGUE AFUA_8G00380)-RELATED"/>
    <property type="match status" value="1"/>
</dbReference>